<evidence type="ECO:0000256" key="1">
    <source>
        <dbReference type="PROSITE-ProRule" id="PRU10141"/>
    </source>
</evidence>
<feature type="binding site" evidence="1">
    <location>
        <position position="486"/>
    </location>
    <ligand>
        <name>ATP</name>
        <dbReference type="ChEBI" id="CHEBI:30616"/>
    </ligand>
</feature>
<dbReference type="Pfam" id="PF07714">
    <property type="entry name" value="PK_Tyr_Ser-Thr"/>
    <property type="match status" value="1"/>
</dbReference>
<evidence type="ECO:0000313" key="6">
    <source>
        <dbReference type="EMBL" id="KAG2499017.1"/>
    </source>
</evidence>
<gene>
    <name evidence="6" type="ORF">HYH03_003203</name>
</gene>
<keyword evidence="1" id="KW-0547">Nucleotide-binding</keyword>
<dbReference type="Gene3D" id="1.10.510.10">
    <property type="entry name" value="Transferase(Phosphotransferase) domain 1"/>
    <property type="match status" value="1"/>
</dbReference>
<dbReference type="AlphaFoldDB" id="A0A836C4R7"/>
<dbReference type="InterPro" id="IPR001245">
    <property type="entry name" value="Ser-Thr/Tyr_kinase_cat_dom"/>
</dbReference>
<keyword evidence="3" id="KW-1133">Transmembrane helix</keyword>
<feature type="compositionally biased region" description="Low complexity" evidence="2">
    <location>
        <begin position="365"/>
        <end position="374"/>
    </location>
</feature>
<feature type="compositionally biased region" description="Pro residues" evidence="2">
    <location>
        <begin position="258"/>
        <end position="269"/>
    </location>
</feature>
<dbReference type="PANTHER" id="PTHR44329:SF214">
    <property type="entry name" value="PROTEIN KINASE DOMAIN-CONTAINING PROTEIN"/>
    <property type="match status" value="1"/>
</dbReference>
<dbReference type="GO" id="GO:0004674">
    <property type="term" value="F:protein serine/threonine kinase activity"/>
    <property type="evidence" value="ECO:0007669"/>
    <property type="project" value="TreeGrafter"/>
</dbReference>
<organism evidence="6 7">
    <name type="scientific">Edaphochlamys debaryana</name>
    <dbReference type="NCBI Taxonomy" id="47281"/>
    <lineage>
        <taxon>Eukaryota</taxon>
        <taxon>Viridiplantae</taxon>
        <taxon>Chlorophyta</taxon>
        <taxon>core chlorophytes</taxon>
        <taxon>Chlorophyceae</taxon>
        <taxon>CS clade</taxon>
        <taxon>Chlamydomonadales</taxon>
        <taxon>Chlamydomonadales incertae sedis</taxon>
        <taxon>Edaphochlamys</taxon>
    </lineage>
</organism>
<name>A0A836C4R7_9CHLO</name>
<evidence type="ECO:0000259" key="5">
    <source>
        <dbReference type="PROSITE" id="PS50011"/>
    </source>
</evidence>
<evidence type="ECO:0000256" key="2">
    <source>
        <dbReference type="SAM" id="MobiDB-lite"/>
    </source>
</evidence>
<evidence type="ECO:0000313" key="7">
    <source>
        <dbReference type="Proteomes" id="UP000612055"/>
    </source>
</evidence>
<dbReference type="GO" id="GO:0005524">
    <property type="term" value="F:ATP binding"/>
    <property type="evidence" value="ECO:0007669"/>
    <property type="project" value="UniProtKB-UniRule"/>
</dbReference>
<dbReference type="SUPFAM" id="SSF56112">
    <property type="entry name" value="Protein kinase-like (PK-like)"/>
    <property type="match status" value="1"/>
</dbReference>
<feature type="region of interest" description="Disordered" evidence="2">
    <location>
        <begin position="330"/>
        <end position="390"/>
    </location>
</feature>
<dbReference type="SMART" id="SM00220">
    <property type="entry name" value="S_TKc"/>
    <property type="match status" value="1"/>
</dbReference>
<reference evidence="6" key="1">
    <citation type="journal article" date="2020" name="bioRxiv">
        <title>Comparative genomics of Chlamydomonas.</title>
        <authorList>
            <person name="Craig R.J."/>
            <person name="Hasan A.R."/>
            <person name="Ness R.W."/>
            <person name="Keightley P.D."/>
        </authorList>
    </citation>
    <scope>NUCLEOTIDE SEQUENCE</scope>
    <source>
        <strain evidence="6">CCAP 11/70</strain>
    </source>
</reference>
<dbReference type="InterPro" id="IPR051681">
    <property type="entry name" value="Ser/Thr_Kinases-Pseudokinases"/>
</dbReference>
<feature type="domain" description="Protein kinase" evidence="5">
    <location>
        <begin position="459"/>
        <end position="756"/>
    </location>
</feature>
<feature type="region of interest" description="Disordered" evidence="2">
    <location>
        <begin position="258"/>
        <end position="296"/>
    </location>
</feature>
<comment type="caution">
    <text evidence="6">The sequence shown here is derived from an EMBL/GenBank/DDBJ whole genome shotgun (WGS) entry which is preliminary data.</text>
</comment>
<keyword evidence="7" id="KW-1185">Reference proteome</keyword>
<dbReference type="InterPro" id="IPR000719">
    <property type="entry name" value="Prot_kinase_dom"/>
</dbReference>
<proteinExistence type="predicted"/>
<dbReference type="PROSITE" id="PS50011">
    <property type="entry name" value="PROTEIN_KINASE_DOM"/>
    <property type="match status" value="1"/>
</dbReference>
<feature type="signal peptide" evidence="4">
    <location>
        <begin position="1"/>
        <end position="22"/>
    </location>
</feature>
<dbReference type="Gene3D" id="3.30.200.20">
    <property type="entry name" value="Phosphorylase Kinase, domain 1"/>
    <property type="match status" value="1"/>
</dbReference>
<evidence type="ECO:0000256" key="3">
    <source>
        <dbReference type="SAM" id="Phobius"/>
    </source>
</evidence>
<dbReference type="OrthoDB" id="541550at2759"/>
<keyword evidence="3" id="KW-0472">Membrane</keyword>
<protein>
    <recommendedName>
        <fullName evidence="5">Protein kinase domain-containing protein</fullName>
    </recommendedName>
</protein>
<dbReference type="InterPro" id="IPR017441">
    <property type="entry name" value="Protein_kinase_ATP_BS"/>
</dbReference>
<feature type="compositionally biased region" description="Basic and acidic residues" evidence="2">
    <location>
        <begin position="377"/>
        <end position="387"/>
    </location>
</feature>
<evidence type="ECO:0000256" key="4">
    <source>
        <dbReference type="SAM" id="SignalP"/>
    </source>
</evidence>
<keyword evidence="1" id="KW-0067">ATP-binding</keyword>
<keyword evidence="4" id="KW-0732">Signal</keyword>
<dbReference type="PANTHER" id="PTHR44329">
    <property type="entry name" value="SERINE/THREONINE-PROTEIN KINASE TNNI3K-RELATED"/>
    <property type="match status" value="1"/>
</dbReference>
<feature type="chain" id="PRO_5032672213" description="Protein kinase domain-containing protein" evidence="4">
    <location>
        <begin position="23"/>
        <end position="774"/>
    </location>
</feature>
<sequence>MLAVLLSCAGAHTGALIAAGLADPTVDEIVVANDIVLEESDWAPYELPVRLGRNVTLTGLDPDPRTWAALDLRYLPNKVLICPGCVLTVQHLVVRNFRGAPHFQFSGWDLFAPQTSPGPEEVWPLLILRDAAMHQRTCLPLLVGRVSIRTVPRPPGIGGVVQNSSGQVPQVNCVDSPWAPPMQRCWPLVGIYYDLAVYAAFPDDFQRTQASGYIYWIVNSNNLCDTVMADACVAELGVLGCWHHMFPNMSTFTNYTPPAPPPSSLPPGPVVSAPLSAATQEAGATGEADSGGGGSSSATLAAALGGALGGAALVALITVLLLVTLQKRRRGGPAGNNVDCGASGSDGDRPCWPPSLGNATPPKSPLRSRSSPTSDESQQRTDPRLPSDELPTILALDPAAWLLVTPMAPLTTSLPDVNVQSSGAGADPRLSGADANLRQANAGPQAEPGTASSAAPVVELLPKVLGKGSYGRVVEGVYLGKPCAVKLLTRGAGLGSPAEPRDTAELAQGVRQELEVLARCDHPNIVKLLAASLHPKPFLVMERMDMSLHKLLYGRIQQAAGSSGGASVVPGNEGADTAWPLLPLPLVLHIATEVAQGLAYLHPHTIHRDLKPCNVLVSGPCDDRLVVKLTDFGLSRLQQSVCFTATPEAGTPAYIAPECYDVDNNVITHHADIYTFGVLLWEMLAGMQPWYGLTDMEIAIKVTLHRDRLPLPPPASVPGSRAARWPPRLLRLVTSCWEADPYRRPAAAELTKLLLLVKEGLQVGGTLRRQEPAA</sequence>
<dbReference type="InterPro" id="IPR011009">
    <property type="entry name" value="Kinase-like_dom_sf"/>
</dbReference>
<dbReference type="EMBL" id="JAEHOE010000008">
    <property type="protein sequence ID" value="KAG2499017.1"/>
    <property type="molecule type" value="Genomic_DNA"/>
</dbReference>
<feature type="compositionally biased region" description="Low complexity" evidence="2">
    <location>
        <begin position="270"/>
        <end position="288"/>
    </location>
</feature>
<dbReference type="PROSITE" id="PS00107">
    <property type="entry name" value="PROTEIN_KINASE_ATP"/>
    <property type="match status" value="1"/>
</dbReference>
<dbReference type="Proteomes" id="UP000612055">
    <property type="component" value="Unassembled WGS sequence"/>
</dbReference>
<keyword evidence="3" id="KW-0812">Transmembrane</keyword>
<accession>A0A836C4R7</accession>
<feature type="transmembrane region" description="Helical" evidence="3">
    <location>
        <begin position="300"/>
        <end position="323"/>
    </location>
</feature>